<organism evidence="1 2">
    <name type="scientific">Hermanssonia centrifuga</name>
    <dbReference type="NCBI Taxonomy" id="98765"/>
    <lineage>
        <taxon>Eukaryota</taxon>
        <taxon>Fungi</taxon>
        <taxon>Dikarya</taxon>
        <taxon>Basidiomycota</taxon>
        <taxon>Agaricomycotina</taxon>
        <taxon>Agaricomycetes</taxon>
        <taxon>Polyporales</taxon>
        <taxon>Meruliaceae</taxon>
        <taxon>Hermanssonia</taxon>
    </lineage>
</organism>
<protein>
    <submittedName>
        <fullName evidence="1">Uncharacterized protein</fullName>
    </submittedName>
</protein>
<dbReference type="AlphaFoldDB" id="A0A2R6RLZ6"/>
<dbReference type="EMBL" id="MLYV02000221">
    <property type="protein sequence ID" value="PSS31057.1"/>
    <property type="molecule type" value="Genomic_DNA"/>
</dbReference>
<comment type="caution">
    <text evidence="1">The sequence shown here is derived from an EMBL/GenBank/DDBJ whole genome shotgun (WGS) entry which is preliminary data.</text>
</comment>
<dbReference type="Proteomes" id="UP000186601">
    <property type="component" value="Unassembled WGS sequence"/>
</dbReference>
<gene>
    <name evidence="1" type="ORF">PHLCEN_2v2389</name>
</gene>
<accession>A0A2R6RLZ6</accession>
<keyword evidence="2" id="KW-1185">Reference proteome</keyword>
<sequence length="69" mass="7877">MLWNHECLKNRAYIWTVTDLKRFDLAKSERVDQAVQSAIHLGPAASKALHPLDDQTLELMREITESSIA</sequence>
<reference evidence="1 2" key="1">
    <citation type="submission" date="2018-02" db="EMBL/GenBank/DDBJ databases">
        <title>Genome sequence of the basidiomycete white-rot fungus Phlebia centrifuga.</title>
        <authorList>
            <person name="Granchi Z."/>
            <person name="Peng M."/>
            <person name="de Vries R.P."/>
            <person name="Hilden K."/>
            <person name="Makela M.R."/>
            <person name="Grigoriev I."/>
            <person name="Riley R."/>
        </authorList>
    </citation>
    <scope>NUCLEOTIDE SEQUENCE [LARGE SCALE GENOMIC DNA]</scope>
    <source>
        <strain evidence="1 2">FBCC195</strain>
    </source>
</reference>
<evidence type="ECO:0000313" key="1">
    <source>
        <dbReference type="EMBL" id="PSS31057.1"/>
    </source>
</evidence>
<evidence type="ECO:0000313" key="2">
    <source>
        <dbReference type="Proteomes" id="UP000186601"/>
    </source>
</evidence>
<proteinExistence type="predicted"/>
<name>A0A2R6RLZ6_9APHY</name>